<name>A0A7K3RXH3_9ACTN</name>
<proteinExistence type="predicted"/>
<feature type="chain" id="PRO_5029520626" evidence="1">
    <location>
        <begin position="30"/>
        <end position="131"/>
    </location>
</feature>
<comment type="caution">
    <text evidence="2">The sequence shown here is derived from an EMBL/GenBank/DDBJ whole genome shotgun (WGS) entry which is preliminary data.</text>
</comment>
<evidence type="ECO:0000313" key="3">
    <source>
        <dbReference type="Proteomes" id="UP000469670"/>
    </source>
</evidence>
<keyword evidence="1" id="KW-0732">Signal</keyword>
<reference evidence="2 3" key="1">
    <citation type="submission" date="2020-01" db="EMBL/GenBank/DDBJ databases">
        <title>Insect and environment-associated Actinomycetes.</title>
        <authorList>
            <person name="Currrie C."/>
            <person name="Chevrette M."/>
            <person name="Carlson C."/>
            <person name="Stubbendieck R."/>
            <person name="Wendt-Pienkowski E."/>
        </authorList>
    </citation>
    <scope>NUCLEOTIDE SEQUENCE [LARGE SCALE GENOMIC DNA]</scope>
    <source>
        <strain evidence="2 3">SID7590</strain>
    </source>
</reference>
<dbReference type="RefSeq" id="WP_164203350.1">
    <property type="nucleotide sequence ID" value="NZ_JAAGMP010000760.1"/>
</dbReference>
<evidence type="ECO:0000313" key="2">
    <source>
        <dbReference type="EMBL" id="NEC19934.1"/>
    </source>
</evidence>
<accession>A0A7K3RXH3</accession>
<protein>
    <submittedName>
        <fullName evidence="2">Uncharacterized protein</fullName>
    </submittedName>
</protein>
<organism evidence="2 3">
    <name type="scientific">Streptomyces parvus</name>
    <dbReference type="NCBI Taxonomy" id="66428"/>
    <lineage>
        <taxon>Bacteria</taxon>
        <taxon>Bacillati</taxon>
        <taxon>Actinomycetota</taxon>
        <taxon>Actinomycetes</taxon>
        <taxon>Kitasatosporales</taxon>
        <taxon>Streptomycetaceae</taxon>
        <taxon>Streptomyces</taxon>
    </lineage>
</organism>
<feature type="signal peptide" evidence="1">
    <location>
        <begin position="1"/>
        <end position="29"/>
    </location>
</feature>
<evidence type="ECO:0000256" key="1">
    <source>
        <dbReference type="SAM" id="SignalP"/>
    </source>
</evidence>
<sequence length="131" mass="14303">MRRRTIGQALVTASALVAGMLATLTPATAAEQPSPPSAQEYLSWLAEQDDPGAARTATEFKALSEVDTNYNVGVSISHEPEDQWISGAGNALAYVTWHGNTIYKGFGVSLDKRHHLRCDETGLRYHYLKNV</sequence>
<dbReference type="AlphaFoldDB" id="A0A7K3RXH3"/>
<dbReference type="Proteomes" id="UP000469670">
    <property type="component" value="Unassembled WGS sequence"/>
</dbReference>
<dbReference type="EMBL" id="JAAGMP010000760">
    <property type="protein sequence ID" value="NEC19934.1"/>
    <property type="molecule type" value="Genomic_DNA"/>
</dbReference>
<gene>
    <name evidence="2" type="ORF">G3I50_16965</name>
</gene>